<dbReference type="GO" id="GO:0030682">
    <property type="term" value="P:symbiont-mediated perturbation of host defenses"/>
    <property type="evidence" value="ECO:0007669"/>
    <property type="project" value="InterPro"/>
</dbReference>
<protein>
    <submittedName>
        <fullName evidence="1">Lipocalin</fullName>
    </submittedName>
</protein>
<accession>Q09JR1</accession>
<dbReference type="AlphaFoldDB" id="Q09JR1"/>
<dbReference type="SUPFAM" id="SSF50814">
    <property type="entry name" value="Lipocalins"/>
    <property type="match status" value="1"/>
</dbReference>
<dbReference type="Gene3D" id="2.40.128.20">
    <property type="match status" value="1"/>
</dbReference>
<reference evidence="1" key="1">
    <citation type="journal article" date="2008" name="Insect Biochem. Mol. Biol.">
        <title>Comparative sialomics between hard and soft ticks: implications for the evolution of blood-feeding behavior.</title>
        <authorList>
            <person name="Mans B.J."/>
            <person name="Andersen J.F."/>
            <person name="Francischetti I.M."/>
            <person name="Valenzuela J.G."/>
            <person name="Schwan T.G."/>
            <person name="Pham V.M."/>
            <person name="Garfield M.K."/>
            <person name="Hammer C.H."/>
            <person name="Ribeiro J.M."/>
        </authorList>
    </citation>
    <scope>NUCLEOTIDE SEQUENCE</scope>
    <source>
        <strain evidence="1">AM-194</strain>
        <tissue evidence="1">Adult salivary gland</tissue>
    </source>
</reference>
<dbReference type="GO" id="GO:0043176">
    <property type="term" value="F:amine binding"/>
    <property type="evidence" value="ECO:0007669"/>
    <property type="project" value="InterPro"/>
</dbReference>
<organism evidence="1">
    <name type="scientific">Argas monolakensis</name>
    <name type="common">Mono lake bird tick</name>
    <dbReference type="NCBI Taxonomy" id="34602"/>
    <lineage>
        <taxon>Eukaryota</taxon>
        <taxon>Metazoa</taxon>
        <taxon>Ecdysozoa</taxon>
        <taxon>Arthropoda</taxon>
        <taxon>Chelicerata</taxon>
        <taxon>Arachnida</taxon>
        <taxon>Acari</taxon>
        <taxon>Parasitiformes</taxon>
        <taxon>Ixodida</taxon>
        <taxon>Ixodoidea</taxon>
        <taxon>Argasidae</taxon>
        <taxon>Argasinae</taxon>
        <taxon>Argas</taxon>
    </lineage>
</organism>
<dbReference type="InterPro" id="IPR012674">
    <property type="entry name" value="Calycin"/>
</dbReference>
<name>Q09JR1_ARGMO</name>
<dbReference type="InterPro" id="IPR002970">
    <property type="entry name" value="Tick_his-bd"/>
</dbReference>
<dbReference type="EMBL" id="DQ886785">
    <property type="protein sequence ID" value="ABI52702.1"/>
    <property type="molecule type" value="mRNA"/>
</dbReference>
<sequence length="131" mass="15107">MHSKNEEEGFVVHKMEFWDTRASRMAKVETRLTTKKSKGYKISNLLVPQLGPSQGPGGPEAVFPLAFTDYETCAIIRVPEKDGCQLWTYEEGLRSLNGYCHFIYNVLCGKRKYDVYSDQLCGYLDKRREEL</sequence>
<proteinExistence type="evidence at transcript level"/>
<dbReference type="Pfam" id="PF02098">
    <property type="entry name" value="His_binding"/>
    <property type="match status" value="1"/>
</dbReference>
<evidence type="ECO:0000313" key="1">
    <source>
        <dbReference type="EMBL" id="ABI52702.1"/>
    </source>
</evidence>